<keyword evidence="9" id="KW-0539">Nucleus</keyword>
<evidence type="ECO:0000256" key="9">
    <source>
        <dbReference type="RuleBase" id="RU367150"/>
    </source>
</evidence>
<dbReference type="EMBL" id="CAVLEF010000009">
    <property type="protein sequence ID" value="CAK1547188.1"/>
    <property type="molecule type" value="Genomic_DNA"/>
</dbReference>
<comment type="similarity">
    <text evidence="2 9">Belongs to the SPC25 family.</text>
</comment>
<dbReference type="GO" id="GO:0051301">
    <property type="term" value="P:cell division"/>
    <property type="evidence" value="ECO:0007669"/>
    <property type="project" value="UniProtKB-UniRule"/>
</dbReference>
<sequence>MNVVEESLNFMALEDVLFKNTEADINSCTQEILSIFQNTFPKAIPYNDDNSAHTHEEQLQILSNSNQSLRKEIDEKIRGLAIQQSQYENYKQEHKFLTCKIKDTHESFLMARKCYKKYLNFYYTIESRDKEQQTIFVQFFSESKSDSEKYSVRLLRNTKTGKYSLLSIHPKDKINLKDAQIILEENNNVPGLLSFIRQKFYLLKYRKK</sequence>
<evidence type="ECO:0000259" key="10">
    <source>
        <dbReference type="Pfam" id="PF08234"/>
    </source>
</evidence>
<evidence type="ECO:0000256" key="5">
    <source>
        <dbReference type="ARBA" id="ARBA00022776"/>
    </source>
</evidence>
<accession>A0AAV1JE11</accession>
<evidence type="ECO:0000256" key="4">
    <source>
        <dbReference type="ARBA" id="ARBA00022618"/>
    </source>
</evidence>
<evidence type="ECO:0000313" key="11">
    <source>
        <dbReference type="EMBL" id="CAK1547188.1"/>
    </source>
</evidence>
<evidence type="ECO:0000256" key="2">
    <source>
        <dbReference type="ARBA" id="ARBA00006379"/>
    </source>
</evidence>
<evidence type="ECO:0000256" key="3">
    <source>
        <dbReference type="ARBA" id="ARBA00022454"/>
    </source>
</evidence>
<gene>
    <name evidence="11" type="ORF">LNINA_LOCUS6682</name>
</gene>
<dbReference type="Pfam" id="PF08234">
    <property type="entry name" value="Spindle_Spc25"/>
    <property type="match status" value="1"/>
</dbReference>
<dbReference type="InterPro" id="IPR013255">
    <property type="entry name" value="Spc25_C"/>
</dbReference>
<dbReference type="GO" id="GO:0031262">
    <property type="term" value="C:Ndc80 complex"/>
    <property type="evidence" value="ECO:0007669"/>
    <property type="project" value="InterPro"/>
</dbReference>
<name>A0AAV1JE11_9NEOP</name>
<evidence type="ECO:0000256" key="8">
    <source>
        <dbReference type="ARBA" id="ARBA00023328"/>
    </source>
</evidence>
<comment type="caution">
    <text evidence="11">The sequence shown here is derived from an EMBL/GenBank/DDBJ whole genome shotgun (WGS) entry which is preliminary data.</text>
</comment>
<keyword evidence="6" id="KW-0175">Coiled coil</keyword>
<evidence type="ECO:0000256" key="1">
    <source>
        <dbReference type="ARBA" id="ARBA00004584"/>
    </source>
</evidence>
<proteinExistence type="inferred from homology"/>
<evidence type="ECO:0000256" key="7">
    <source>
        <dbReference type="ARBA" id="ARBA00023306"/>
    </source>
</evidence>
<dbReference type="GO" id="GO:0005634">
    <property type="term" value="C:nucleus"/>
    <property type="evidence" value="ECO:0007669"/>
    <property type="project" value="UniProtKB-SubCell"/>
</dbReference>
<comment type="function">
    <text evidence="9">Acts as a component of the essential kinetochore-associated NDC80 complex, which is required for chromosome segregation and spindle checkpoint activity.</text>
</comment>
<keyword evidence="9" id="KW-0995">Kinetochore</keyword>
<keyword evidence="5 9" id="KW-0498">Mitosis</keyword>
<feature type="domain" description="Chromosome segregation protein Spc25 C-terminal" evidence="10">
    <location>
        <begin position="131"/>
        <end position="200"/>
    </location>
</feature>
<evidence type="ECO:0000313" key="12">
    <source>
        <dbReference type="Proteomes" id="UP001497472"/>
    </source>
</evidence>
<organism evidence="11 12">
    <name type="scientific">Leptosia nina</name>
    <dbReference type="NCBI Taxonomy" id="320188"/>
    <lineage>
        <taxon>Eukaryota</taxon>
        <taxon>Metazoa</taxon>
        <taxon>Ecdysozoa</taxon>
        <taxon>Arthropoda</taxon>
        <taxon>Hexapoda</taxon>
        <taxon>Insecta</taxon>
        <taxon>Pterygota</taxon>
        <taxon>Neoptera</taxon>
        <taxon>Endopterygota</taxon>
        <taxon>Lepidoptera</taxon>
        <taxon>Glossata</taxon>
        <taxon>Ditrysia</taxon>
        <taxon>Papilionoidea</taxon>
        <taxon>Pieridae</taxon>
        <taxon>Pierinae</taxon>
        <taxon>Leptosia</taxon>
    </lineage>
</organism>
<dbReference type="GO" id="GO:0007059">
    <property type="term" value="P:chromosome segregation"/>
    <property type="evidence" value="ECO:0007669"/>
    <property type="project" value="InterPro"/>
</dbReference>
<reference evidence="11 12" key="1">
    <citation type="submission" date="2023-11" db="EMBL/GenBank/DDBJ databases">
        <authorList>
            <person name="Okamura Y."/>
        </authorList>
    </citation>
    <scope>NUCLEOTIDE SEQUENCE [LARGE SCALE GENOMIC DNA]</scope>
</reference>
<keyword evidence="12" id="KW-1185">Reference proteome</keyword>
<keyword evidence="7 9" id="KW-0131">Cell cycle</keyword>
<dbReference type="AlphaFoldDB" id="A0AAV1JE11"/>
<protein>
    <recommendedName>
        <fullName evidence="9">Kinetochore protein SPC25</fullName>
    </recommendedName>
</protein>
<comment type="subcellular location">
    <subcellularLocation>
        <location evidence="1">Chromosome</location>
        <location evidence="1">Centromere</location>
    </subcellularLocation>
    <subcellularLocation>
        <location evidence="9">Nucleus</location>
    </subcellularLocation>
    <subcellularLocation>
        <location evidence="9">Chromosome</location>
        <location evidence="9">Centromere</location>
        <location evidence="9">Kinetochore</location>
    </subcellularLocation>
</comment>
<dbReference type="Proteomes" id="UP001497472">
    <property type="component" value="Unassembled WGS sequence"/>
</dbReference>
<comment type="subunit">
    <text evidence="9">Component of the NDC80 complex.</text>
</comment>
<keyword evidence="8 9" id="KW-0137">Centromere</keyword>
<keyword evidence="3 9" id="KW-0158">Chromosome</keyword>
<keyword evidence="4 9" id="KW-0132">Cell division</keyword>
<evidence type="ECO:0000256" key="6">
    <source>
        <dbReference type="ARBA" id="ARBA00023054"/>
    </source>
</evidence>